<feature type="binding site" evidence="7 9">
    <location>
        <begin position="47"/>
        <end position="48"/>
    </location>
    <ligand>
        <name>3-methyl-2-oxobutanoate</name>
        <dbReference type="ChEBI" id="CHEBI:11851"/>
    </ligand>
</feature>
<keyword evidence="5 7" id="KW-0808">Transferase</keyword>
<evidence type="ECO:0000256" key="3">
    <source>
        <dbReference type="ARBA" id="ARBA00011424"/>
    </source>
</evidence>
<accession>M1L5R3</accession>
<dbReference type="PANTHER" id="PTHR20881:SF0">
    <property type="entry name" value="3-METHYL-2-OXOBUTANOATE HYDROXYMETHYLTRANSFERASE"/>
    <property type="match status" value="1"/>
</dbReference>
<keyword evidence="11" id="KW-0489">Methyltransferase</keyword>
<feature type="binding site" evidence="7 10">
    <location>
        <position position="86"/>
    </location>
    <ligand>
        <name>Mg(2+)</name>
        <dbReference type="ChEBI" id="CHEBI:18420"/>
    </ligand>
</feature>
<comment type="subunit">
    <text evidence="3 7">Homodecamer; pentamer of dimers.</text>
</comment>
<comment type="catalytic activity">
    <reaction evidence="7">
        <text>(6R)-5,10-methylene-5,6,7,8-tetrahydrofolate + 3-methyl-2-oxobutanoate + H2O = 2-dehydropantoate + (6S)-5,6,7,8-tetrahydrofolate</text>
        <dbReference type="Rhea" id="RHEA:11824"/>
        <dbReference type="ChEBI" id="CHEBI:11561"/>
        <dbReference type="ChEBI" id="CHEBI:11851"/>
        <dbReference type="ChEBI" id="CHEBI:15377"/>
        <dbReference type="ChEBI" id="CHEBI:15636"/>
        <dbReference type="ChEBI" id="CHEBI:57453"/>
        <dbReference type="EC" id="2.1.2.11"/>
    </reaction>
</comment>
<feature type="binding site" evidence="7 9">
    <location>
        <position position="116"/>
    </location>
    <ligand>
        <name>3-methyl-2-oxobutanoate</name>
        <dbReference type="ChEBI" id="CHEBI:11851"/>
    </ligand>
</feature>
<dbReference type="AlphaFoldDB" id="M1L5R3"/>
<dbReference type="GO" id="GO:0005737">
    <property type="term" value="C:cytoplasm"/>
    <property type="evidence" value="ECO:0007669"/>
    <property type="project" value="UniProtKB-SubCell"/>
</dbReference>
<keyword evidence="7 10" id="KW-0460">Magnesium</keyword>
<organism evidence="11 12">
    <name type="scientific">Candidatus Kinetoplastidibacterium crithidiae TCC036E</name>
    <dbReference type="NCBI Taxonomy" id="1208918"/>
    <lineage>
        <taxon>Bacteria</taxon>
        <taxon>Pseudomonadati</taxon>
        <taxon>Pseudomonadota</taxon>
        <taxon>Betaproteobacteria</taxon>
        <taxon>Candidatus Kinetoplastidibacterium</taxon>
    </lineage>
</organism>
<dbReference type="NCBIfam" id="NF001452">
    <property type="entry name" value="PRK00311.1"/>
    <property type="match status" value="1"/>
</dbReference>
<evidence type="ECO:0000256" key="6">
    <source>
        <dbReference type="ARBA" id="ARBA00056497"/>
    </source>
</evidence>
<dbReference type="GO" id="GO:0000287">
    <property type="term" value="F:magnesium ion binding"/>
    <property type="evidence" value="ECO:0007669"/>
    <property type="project" value="TreeGrafter"/>
</dbReference>
<feature type="binding site" evidence="7 9">
    <location>
        <position position="86"/>
    </location>
    <ligand>
        <name>3-methyl-2-oxobutanoate</name>
        <dbReference type="ChEBI" id="CHEBI:11851"/>
    </ligand>
</feature>
<keyword evidence="7" id="KW-0963">Cytoplasm</keyword>
<name>M1L5R3_9PROT</name>
<dbReference type="PANTHER" id="PTHR20881">
    <property type="entry name" value="3-METHYL-2-OXOBUTANOATE HYDROXYMETHYLTRANSFERASE"/>
    <property type="match status" value="1"/>
</dbReference>
<dbReference type="EMBL" id="CP003804">
    <property type="protein sequence ID" value="AGF47973.1"/>
    <property type="molecule type" value="Genomic_DNA"/>
</dbReference>
<dbReference type="SUPFAM" id="SSF51621">
    <property type="entry name" value="Phosphoenolpyruvate/pyruvate domain"/>
    <property type="match status" value="1"/>
</dbReference>
<dbReference type="Pfam" id="PF02548">
    <property type="entry name" value="Pantoate_transf"/>
    <property type="match status" value="1"/>
</dbReference>
<evidence type="ECO:0000256" key="4">
    <source>
        <dbReference type="ARBA" id="ARBA00022655"/>
    </source>
</evidence>
<feature type="binding site" evidence="7 10">
    <location>
        <position position="118"/>
    </location>
    <ligand>
        <name>Mg(2+)</name>
        <dbReference type="ChEBI" id="CHEBI:18420"/>
    </ligand>
</feature>
<dbReference type="PIRSF" id="PIRSF000388">
    <property type="entry name" value="Pantoate_hydroxy_MeTrfase"/>
    <property type="match status" value="1"/>
</dbReference>
<protein>
    <recommendedName>
        <fullName evidence="7">3-methyl-2-oxobutanoate hydroxymethyltransferase</fullName>
        <ecNumber evidence="7">2.1.2.11</ecNumber>
    </recommendedName>
    <alternativeName>
        <fullName evidence="7">Ketopantoate hydroxymethyltransferase</fullName>
        <shortName evidence="7">KPHMT</shortName>
    </alternativeName>
</protein>
<evidence type="ECO:0000256" key="1">
    <source>
        <dbReference type="ARBA" id="ARBA00005033"/>
    </source>
</evidence>
<dbReference type="EC" id="2.1.2.11" evidence="7"/>
<dbReference type="GO" id="GO:0008168">
    <property type="term" value="F:methyltransferase activity"/>
    <property type="evidence" value="ECO:0007669"/>
    <property type="project" value="UniProtKB-KW"/>
</dbReference>
<dbReference type="NCBIfam" id="TIGR00222">
    <property type="entry name" value="panB"/>
    <property type="match status" value="1"/>
</dbReference>
<evidence type="ECO:0000313" key="12">
    <source>
        <dbReference type="Proteomes" id="UP000011686"/>
    </source>
</evidence>
<comment type="pathway">
    <text evidence="1 7">Cofactor biosynthesis; (R)-pantothenate biosynthesis; (R)-pantoate from 3-methyl-2-oxobutanoate: step 1/2.</text>
</comment>
<evidence type="ECO:0000256" key="10">
    <source>
        <dbReference type="PIRSR" id="PIRSR000388-3"/>
    </source>
</evidence>
<dbReference type="UniPathway" id="UPA00028">
    <property type="reaction ID" value="UER00003"/>
</dbReference>
<dbReference type="RefSeq" id="WP_015238792.1">
    <property type="nucleotide sequence ID" value="NC_020283.1"/>
</dbReference>
<comment type="cofactor">
    <cofactor evidence="7 10">
        <name>Mg(2+)</name>
        <dbReference type="ChEBI" id="CHEBI:18420"/>
    </cofactor>
    <text evidence="7 10">Binds 1 Mg(2+) ion per subunit.</text>
</comment>
<evidence type="ECO:0000256" key="5">
    <source>
        <dbReference type="ARBA" id="ARBA00022679"/>
    </source>
</evidence>
<keyword evidence="7 10" id="KW-0479">Metal-binding</keyword>
<dbReference type="KEGG" id="kct:CDEE_0142"/>
<dbReference type="GO" id="GO:0003864">
    <property type="term" value="F:3-methyl-2-oxobutanoate hydroxymethyltransferase activity"/>
    <property type="evidence" value="ECO:0007669"/>
    <property type="project" value="UniProtKB-UniRule"/>
</dbReference>
<comment type="subcellular location">
    <subcellularLocation>
        <location evidence="7">Cytoplasm</location>
    </subcellularLocation>
</comment>
<evidence type="ECO:0000256" key="8">
    <source>
        <dbReference type="PIRSR" id="PIRSR000388-1"/>
    </source>
</evidence>
<dbReference type="GO" id="GO:0032259">
    <property type="term" value="P:methylation"/>
    <property type="evidence" value="ECO:0007669"/>
    <property type="project" value="UniProtKB-KW"/>
</dbReference>
<comment type="function">
    <text evidence="6 7">Catalyzes the reversible reaction in which hydroxymethyl group from 5,10-methylenetetrahydrofolate is transferred onto alpha-ketoisovalerate to form ketopantoate.</text>
</comment>
<dbReference type="FunFam" id="3.20.20.60:FF:000003">
    <property type="entry name" value="3-methyl-2-oxobutanoate hydroxymethyltransferase"/>
    <property type="match status" value="1"/>
</dbReference>
<dbReference type="PATRIC" id="fig|1208918.3.peg.673"/>
<evidence type="ECO:0000256" key="2">
    <source>
        <dbReference type="ARBA" id="ARBA00008676"/>
    </source>
</evidence>
<dbReference type="InterPro" id="IPR040442">
    <property type="entry name" value="Pyrv_kinase-like_dom_sf"/>
</dbReference>
<dbReference type="Proteomes" id="UP000011686">
    <property type="component" value="Chromosome"/>
</dbReference>
<evidence type="ECO:0000313" key="11">
    <source>
        <dbReference type="EMBL" id="AGF47973.1"/>
    </source>
</evidence>
<reference evidence="11 12" key="1">
    <citation type="journal article" date="2013" name="Genome Biol. Evol.">
        <title>Genome evolution and phylogenomic analysis of candidatus kinetoplastibacterium, the betaproteobacterial endosymbionts of strigomonas and angomonas.</title>
        <authorList>
            <person name="Alves J.M."/>
            <person name="Serrano M.G."/>
            <person name="Maia da Silva F."/>
            <person name="Voegtly L.J."/>
            <person name="Matveyev A.V."/>
            <person name="Teixeira M.M."/>
            <person name="Camargo E.P."/>
            <person name="Buck G.A."/>
        </authorList>
    </citation>
    <scope>NUCLEOTIDE SEQUENCE [LARGE SCALE GENOMIC DNA]</scope>
    <source>
        <strain evidence="11 12">TCC036E</strain>
    </source>
</reference>
<dbReference type="STRING" id="1208918.CDEE_0142"/>
<dbReference type="CDD" id="cd06557">
    <property type="entry name" value="KPHMT-like"/>
    <property type="match status" value="1"/>
</dbReference>
<keyword evidence="4 7" id="KW-0566">Pantothenate biosynthesis</keyword>
<dbReference type="InterPro" id="IPR015813">
    <property type="entry name" value="Pyrv/PenolPyrv_kinase-like_dom"/>
</dbReference>
<dbReference type="HAMAP" id="MF_00156">
    <property type="entry name" value="PanB"/>
    <property type="match status" value="1"/>
</dbReference>
<sequence>MSAQILRKNIIFIKNCKRKQKIVALSAYTSSIASIIDKHVDLILVGDSLGMVIYGFPNTLSVTLDMMIAHGSAVVRSTKLACTVVDMPFGSYQASKSQAFKNASKILSETGAQAVKIEGGSEMAETVSFLTNRGIPVMGHIGLMPQQFNTVGGFKALKSEDHVFKKILEDATLLESAGAFAIVLECVSEVIGESISNKLDIPIVGIGASPSCDGQILVVDDILGMQKNFSPKFVKKYANMEEQISQAVEKYSLEVKEGIFPAKEYCFS</sequence>
<comment type="similarity">
    <text evidence="2 7">Belongs to the PanB family.</text>
</comment>
<feature type="binding site" evidence="7 10">
    <location>
        <position position="47"/>
    </location>
    <ligand>
        <name>Mg(2+)</name>
        <dbReference type="ChEBI" id="CHEBI:18420"/>
    </ligand>
</feature>
<dbReference type="GO" id="GO:0015940">
    <property type="term" value="P:pantothenate biosynthetic process"/>
    <property type="evidence" value="ECO:0007669"/>
    <property type="project" value="UniProtKB-UniRule"/>
</dbReference>
<dbReference type="Gene3D" id="3.20.20.60">
    <property type="entry name" value="Phosphoenolpyruvate-binding domains"/>
    <property type="match status" value="1"/>
</dbReference>
<gene>
    <name evidence="7" type="primary">panB</name>
    <name evidence="11" type="ORF">CDEE_0142</name>
</gene>
<feature type="active site" description="Proton acceptor" evidence="7 8">
    <location>
        <position position="185"/>
    </location>
</feature>
<dbReference type="HOGENOM" id="CLU_036645_1_0_4"/>
<keyword evidence="12" id="KW-1185">Reference proteome</keyword>
<proteinExistence type="inferred from homology"/>
<dbReference type="InterPro" id="IPR003700">
    <property type="entry name" value="Pantoate_hydroxy_MeTrfase"/>
</dbReference>
<evidence type="ECO:0000256" key="9">
    <source>
        <dbReference type="PIRSR" id="PIRSR000388-2"/>
    </source>
</evidence>
<dbReference type="eggNOG" id="COG0413">
    <property type="taxonomic scope" value="Bacteria"/>
</dbReference>
<evidence type="ECO:0000256" key="7">
    <source>
        <dbReference type="HAMAP-Rule" id="MF_00156"/>
    </source>
</evidence>